<feature type="compositionally biased region" description="Polar residues" evidence="1">
    <location>
        <begin position="485"/>
        <end position="499"/>
    </location>
</feature>
<reference evidence="2" key="2">
    <citation type="submission" date="2023-06" db="EMBL/GenBank/DDBJ databases">
        <authorList>
            <consortium name="Lawrence Berkeley National Laboratory"/>
            <person name="Haridas S."/>
            <person name="Hensen N."/>
            <person name="Bonometti L."/>
            <person name="Westerberg I."/>
            <person name="Brannstrom I.O."/>
            <person name="Guillou S."/>
            <person name="Cros-Aarteil S."/>
            <person name="Calhoun S."/>
            <person name="Kuo A."/>
            <person name="Mondo S."/>
            <person name="Pangilinan J."/>
            <person name="Riley R."/>
            <person name="LaButti K."/>
            <person name="Andreopoulos B."/>
            <person name="Lipzen A."/>
            <person name="Chen C."/>
            <person name="Yanf M."/>
            <person name="Daum C."/>
            <person name="Ng V."/>
            <person name="Clum A."/>
            <person name="Steindorff A."/>
            <person name="Ohm R."/>
            <person name="Martin F."/>
            <person name="Silar P."/>
            <person name="Natvig D."/>
            <person name="Lalanne C."/>
            <person name="Gautier V."/>
            <person name="Ament-velasquez S.L."/>
            <person name="Kruys A."/>
            <person name="Hutchinson M.I."/>
            <person name="Powell A.J."/>
            <person name="Barry K."/>
            <person name="Miller A.N."/>
            <person name="Grigoriev I.V."/>
            <person name="Debuchy R."/>
            <person name="Gladieux P."/>
            <person name="Thoren M.H."/>
            <person name="Johannesson H."/>
        </authorList>
    </citation>
    <scope>NUCLEOTIDE SEQUENCE</scope>
    <source>
        <strain evidence="2">CBS 232.78</strain>
    </source>
</reference>
<organism evidence="2 3">
    <name type="scientific">Podospora didyma</name>
    <dbReference type="NCBI Taxonomy" id="330526"/>
    <lineage>
        <taxon>Eukaryota</taxon>
        <taxon>Fungi</taxon>
        <taxon>Dikarya</taxon>
        <taxon>Ascomycota</taxon>
        <taxon>Pezizomycotina</taxon>
        <taxon>Sordariomycetes</taxon>
        <taxon>Sordariomycetidae</taxon>
        <taxon>Sordariales</taxon>
        <taxon>Podosporaceae</taxon>
        <taxon>Podospora</taxon>
    </lineage>
</organism>
<feature type="compositionally biased region" description="Basic and acidic residues" evidence="1">
    <location>
        <begin position="1"/>
        <end position="13"/>
    </location>
</feature>
<sequence>MPLDKKSYSDVSKRASSKQRTAWQRSKTAPNPPAHATRPLAPISESSRNKLSAFQFETSQSELDENTPKQPDVATGDPAKEPHGSLAQDEAQDKVNNATTPGPRFSYQDLLGVQAPTKDDDGVSPSERVVWRHDPGHSFSASMSPMIVRKGRKRARSSSPASSPASKATRAAIDVKRLAQALKTPRTDPAMVLWDRYSVLDGTDTTPSGLPNPLLAQLLASSSPRPSREGNASGGARSLRKTISCGSHWPKRRKVDRVDEHGAVSKRGSPRRSTKSSLVSALLETVDDEIRKSESVEAEARHPRSPSPQKRSSLNGRADAKIQARDSPPRPSSRPSSAGGLLERIPRTAPADIEMTNDDKATVAQIDYSSDYGDDDFDEAFQDLDAILPLIQGMARAPVPAHQNVQDLHEPTVVGNSFGDDTFAEFGRTLPTVKGGNQPLLSVEEPVQGVSRPAIAEDEFEDEFGDDLDDEFLMDAVNLVTQVESKHFSQSAPEGQQQYRLPEPNGEGKADLYDDDFGDDDLGEDLDLLVAAVERQATQSAIPPSTSAPHVRTLR</sequence>
<name>A0AAE0NHG9_9PEZI</name>
<keyword evidence="3" id="KW-1185">Reference proteome</keyword>
<feature type="compositionally biased region" description="Low complexity" evidence="1">
    <location>
        <begin position="157"/>
        <end position="171"/>
    </location>
</feature>
<accession>A0AAE0NHG9</accession>
<gene>
    <name evidence="2" type="ORF">B0H63DRAFT_476056</name>
</gene>
<dbReference type="EMBL" id="JAULSW010000005">
    <property type="protein sequence ID" value="KAK3381566.1"/>
    <property type="molecule type" value="Genomic_DNA"/>
</dbReference>
<proteinExistence type="predicted"/>
<feature type="compositionally biased region" description="Basic and acidic residues" evidence="1">
    <location>
        <begin position="292"/>
        <end position="302"/>
    </location>
</feature>
<dbReference type="Proteomes" id="UP001285441">
    <property type="component" value="Unassembled WGS sequence"/>
</dbReference>
<feature type="region of interest" description="Disordered" evidence="1">
    <location>
        <begin position="292"/>
        <end position="351"/>
    </location>
</feature>
<reference evidence="2" key="1">
    <citation type="journal article" date="2023" name="Mol. Phylogenet. Evol.">
        <title>Genome-scale phylogeny and comparative genomics of the fungal order Sordariales.</title>
        <authorList>
            <person name="Hensen N."/>
            <person name="Bonometti L."/>
            <person name="Westerberg I."/>
            <person name="Brannstrom I.O."/>
            <person name="Guillou S."/>
            <person name="Cros-Aarteil S."/>
            <person name="Calhoun S."/>
            <person name="Haridas S."/>
            <person name="Kuo A."/>
            <person name="Mondo S."/>
            <person name="Pangilinan J."/>
            <person name="Riley R."/>
            <person name="LaButti K."/>
            <person name="Andreopoulos B."/>
            <person name="Lipzen A."/>
            <person name="Chen C."/>
            <person name="Yan M."/>
            <person name="Daum C."/>
            <person name="Ng V."/>
            <person name="Clum A."/>
            <person name="Steindorff A."/>
            <person name="Ohm R.A."/>
            <person name="Martin F."/>
            <person name="Silar P."/>
            <person name="Natvig D.O."/>
            <person name="Lalanne C."/>
            <person name="Gautier V."/>
            <person name="Ament-Velasquez S.L."/>
            <person name="Kruys A."/>
            <person name="Hutchinson M.I."/>
            <person name="Powell A.J."/>
            <person name="Barry K."/>
            <person name="Miller A.N."/>
            <person name="Grigoriev I.V."/>
            <person name="Debuchy R."/>
            <person name="Gladieux P."/>
            <person name="Hiltunen Thoren M."/>
            <person name="Johannesson H."/>
        </authorList>
    </citation>
    <scope>NUCLEOTIDE SEQUENCE</scope>
    <source>
        <strain evidence="2">CBS 232.78</strain>
    </source>
</reference>
<evidence type="ECO:0000256" key="1">
    <source>
        <dbReference type="SAM" id="MobiDB-lite"/>
    </source>
</evidence>
<comment type="caution">
    <text evidence="2">The sequence shown here is derived from an EMBL/GenBank/DDBJ whole genome shotgun (WGS) entry which is preliminary data.</text>
</comment>
<evidence type="ECO:0000313" key="3">
    <source>
        <dbReference type="Proteomes" id="UP001285441"/>
    </source>
</evidence>
<evidence type="ECO:0000313" key="2">
    <source>
        <dbReference type="EMBL" id="KAK3381566.1"/>
    </source>
</evidence>
<feature type="compositionally biased region" description="Polar residues" evidence="1">
    <location>
        <begin position="44"/>
        <end position="61"/>
    </location>
</feature>
<feature type="region of interest" description="Disordered" evidence="1">
    <location>
        <begin position="219"/>
        <end position="280"/>
    </location>
</feature>
<feature type="region of interest" description="Disordered" evidence="1">
    <location>
        <begin position="485"/>
        <end position="521"/>
    </location>
</feature>
<feature type="compositionally biased region" description="Basic and acidic residues" evidence="1">
    <location>
        <begin position="318"/>
        <end position="328"/>
    </location>
</feature>
<dbReference type="AlphaFoldDB" id="A0AAE0NHG9"/>
<feature type="compositionally biased region" description="Polar residues" evidence="1">
    <location>
        <begin position="18"/>
        <end position="29"/>
    </location>
</feature>
<feature type="region of interest" description="Disordered" evidence="1">
    <location>
        <begin position="1"/>
        <end position="171"/>
    </location>
</feature>
<protein>
    <submittedName>
        <fullName evidence="2">Uncharacterized protein</fullName>
    </submittedName>
</protein>